<sequence length="162" mass="18062">MINSYDDLKAQRAQAHNDLQVAKSRLIADSRNWQEEVKPLRLVSSVARQMFTNKLVGSGKKGLLGNGLQLGLNTLIGRTALRRLPMPLNILLPHVLENVAINYTQKNGRDWLIAGLKWVKKVTDEKEPEVKLIEKEAASMGEFDSRQEEIIPVVPANPGTVS</sequence>
<accession>A0A4R4KBK9</accession>
<name>A0A4R4KBK9_9BACT</name>
<keyword evidence="2" id="KW-1185">Reference proteome</keyword>
<dbReference type="RefSeq" id="WP_132117419.1">
    <property type="nucleotide sequence ID" value="NZ_SMJU01000006.1"/>
</dbReference>
<dbReference type="OrthoDB" id="961300at2"/>
<evidence type="ECO:0000313" key="2">
    <source>
        <dbReference type="Proteomes" id="UP000295706"/>
    </source>
</evidence>
<reference evidence="1 2" key="1">
    <citation type="submission" date="2019-02" db="EMBL/GenBank/DDBJ databases">
        <title>Arundinibacter roseus gen. nov., sp. nov., a new member of the family Cytophagaceae.</title>
        <authorList>
            <person name="Szuroczki S."/>
            <person name="Khayer B."/>
            <person name="Sproer C."/>
            <person name="Toumi M."/>
            <person name="Szabo A."/>
            <person name="Felfoldi T."/>
            <person name="Schumann P."/>
            <person name="Toth E."/>
        </authorList>
    </citation>
    <scope>NUCLEOTIDE SEQUENCE [LARGE SCALE GENOMIC DNA]</scope>
    <source>
        <strain evidence="1 2">DMA-k-7a</strain>
    </source>
</reference>
<protein>
    <submittedName>
        <fullName evidence="1">Uncharacterized protein</fullName>
    </submittedName>
</protein>
<organism evidence="1 2">
    <name type="scientific">Arundinibacter roseus</name>
    <dbReference type="NCBI Taxonomy" id="2070510"/>
    <lineage>
        <taxon>Bacteria</taxon>
        <taxon>Pseudomonadati</taxon>
        <taxon>Bacteroidota</taxon>
        <taxon>Cytophagia</taxon>
        <taxon>Cytophagales</taxon>
        <taxon>Spirosomataceae</taxon>
        <taxon>Arundinibacter</taxon>
    </lineage>
</organism>
<dbReference type="AlphaFoldDB" id="A0A4R4KBK9"/>
<comment type="caution">
    <text evidence="1">The sequence shown here is derived from an EMBL/GenBank/DDBJ whole genome shotgun (WGS) entry which is preliminary data.</text>
</comment>
<dbReference type="Proteomes" id="UP000295706">
    <property type="component" value="Unassembled WGS sequence"/>
</dbReference>
<proteinExistence type="predicted"/>
<gene>
    <name evidence="1" type="ORF">EZE20_10800</name>
</gene>
<evidence type="ECO:0000313" key="1">
    <source>
        <dbReference type="EMBL" id="TDB65190.1"/>
    </source>
</evidence>
<dbReference type="EMBL" id="SMJU01000006">
    <property type="protein sequence ID" value="TDB65190.1"/>
    <property type="molecule type" value="Genomic_DNA"/>
</dbReference>